<evidence type="ECO:0000313" key="2">
    <source>
        <dbReference type="EMBL" id="JAD80122.1"/>
    </source>
</evidence>
<feature type="compositionally biased region" description="Basic and acidic residues" evidence="1">
    <location>
        <begin position="83"/>
        <end position="92"/>
    </location>
</feature>
<protein>
    <submittedName>
        <fullName evidence="2">Uncharacterized protein</fullName>
    </submittedName>
</protein>
<sequence length="243" mass="26639">MADHLDLGLSLSGHANNGQQEDEPFKAAEEEAQAQAQLLGDEEEEHKSVFFDPTKVSDNVTEVSAEKEVTEAVENGIETSSAEGKELEKQESVDAQGTNHNSSSGKQENGSRSNGVHEAFSSSETVTIAGGEAGLKLMATIGKSANSLTNLNGALDISNGSMNRTEVHEIEVEKDEHVTKGKVNIEEYDLEKILDEQETHDLYCPNCNSCITRRVILRKRKRTVRQAIRDEPPKKNTACRAFR</sequence>
<reference evidence="2" key="1">
    <citation type="submission" date="2014-09" db="EMBL/GenBank/DDBJ databases">
        <authorList>
            <person name="Magalhaes I.L.F."/>
            <person name="Oliveira U."/>
            <person name="Santos F.R."/>
            <person name="Vidigal T.H.D.A."/>
            <person name="Brescovit A.D."/>
            <person name="Santos A.J."/>
        </authorList>
    </citation>
    <scope>NUCLEOTIDE SEQUENCE</scope>
    <source>
        <tissue evidence="2">Shoot tissue taken approximately 20 cm above the soil surface</tissue>
    </source>
</reference>
<dbReference type="EMBL" id="GBRH01217773">
    <property type="protein sequence ID" value="JAD80122.1"/>
    <property type="molecule type" value="Transcribed_RNA"/>
</dbReference>
<feature type="region of interest" description="Disordered" evidence="1">
    <location>
        <begin position="1"/>
        <end position="123"/>
    </location>
</feature>
<dbReference type="PANTHER" id="PTHR38937:SF2">
    <property type="entry name" value="MEMBRANE PROTEIN OF ER BODY-LIKE PROTEIN ISOFORM X1"/>
    <property type="match status" value="1"/>
</dbReference>
<organism evidence="2">
    <name type="scientific">Arundo donax</name>
    <name type="common">Giant reed</name>
    <name type="synonym">Donax arundinaceus</name>
    <dbReference type="NCBI Taxonomy" id="35708"/>
    <lineage>
        <taxon>Eukaryota</taxon>
        <taxon>Viridiplantae</taxon>
        <taxon>Streptophyta</taxon>
        <taxon>Embryophyta</taxon>
        <taxon>Tracheophyta</taxon>
        <taxon>Spermatophyta</taxon>
        <taxon>Magnoliopsida</taxon>
        <taxon>Liliopsida</taxon>
        <taxon>Poales</taxon>
        <taxon>Poaceae</taxon>
        <taxon>PACMAD clade</taxon>
        <taxon>Arundinoideae</taxon>
        <taxon>Arundineae</taxon>
        <taxon>Arundo</taxon>
    </lineage>
</organism>
<feature type="compositionally biased region" description="Polar residues" evidence="1">
    <location>
        <begin position="93"/>
        <end position="123"/>
    </location>
</feature>
<proteinExistence type="predicted"/>
<evidence type="ECO:0000256" key="1">
    <source>
        <dbReference type="SAM" id="MobiDB-lite"/>
    </source>
</evidence>
<accession>A0A0A9D8S8</accession>
<name>A0A0A9D8S8_ARUDO</name>
<dbReference type="AlphaFoldDB" id="A0A0A9D8S8"/>
<reference evidence="2" key="2">
    <citation type="journal article" date="2015" name="Data Brief">
        <title>Shoot transcriptome of the giant reed, Arundo donax.</title>
        <authorList>
            <person name="Barrero R.A."/>
            <person name="Guerrero F.D."/>
            <person name="Moolhuijzen P."/>
            <person name="Goolsby J.A."/>
            <person name="Tidwell J."/>
            <person name="Bellgard S.E."/>
            <person name="Bellgard M.I."/>
        </authorList>
    </citation>
    <scope>NUCLEOTIDE SEQUENCE</scope>
    <source>
        <tissue evidence="2">Shoot tissue taken approximately 20 cm above the soil surface</tissue>
    </source>
</reference>
<dbReference type="InterPro" id="IPR052843">
    <property type="entry name" value="ER_body_metal_sequester"/>
</dbReference>
<dbReference type="PANTHER" id="PTHR38937">
    <property type="entry name" value="MEMBRANE PROTEIN OF ER BODY-LIKE PROTEIN"/>
    <property type="match status" value="1"/>
</dbReference>